<gene>
    <name evidence="1" type="ORF">IFT93_22805</name>
</gene>
<evidence type="ECO:0000313" key="1">
    <source>
        <dbReference type="EMBL" id="MBD8109198.1"/>
    </source>
</evidence>
<dbReference type="RefSeq" id="WP_191931310.1">
    <property type="nucleotide sequence ID" value="NZ_JACYNM010000038.1"/>
</dbReference>
<evidence type="ECO:0000313" key="2">
    <source>
        <dbReference type="Proteomes" id="UP000661012"/>
    </source>
</evidence>
<name>A0ABR9A039_9GAMM</name>
<comment type="caution">
    <text evidence="1">The sequence shown here is derived from an EMBL/GenBank/DDBJ whole genome shotgun (WGS) entry which is preliminary data.</text>
</comment>
<reference evidence="1 2" key="1">
    <citation type="journal article" date="2020" name="FEMS Microbiol. Ecol.">
        <title>Temporal dynamics of bacterial communities during seed development and maturation.</title>
        <authorList>
            <person name="Chesneau G."/>
            <person name="Torres-Cortes G."/>
            <person name="Briand M."/>
            <person name="Darrasse A."/>
            <person name="Preveaux A."/>
            <person name="Marais C."/>
            <person name="Jacques M.A."/>
            <person name="Shade A."/>
            <person name="Barret M."/>
        </authorList>
    </citation>
    <scope>NUCLEOTIDE SEQUENCE [LARGE SCALE GENOMIC DNA]</scope>
    <source>
        <strain evidence="1 2">CFBP13732</strain>
    </source>
</reference>
<organism evidence="1 2">
    <name type="scientific">Erwinia persicina</name>
    <dbReference type="NCBI Taxonomy" id="55211"/>
    <lineage>
        <taxon>Bacteria</taxon>
        <taxon>Pseudomonadati</taxon>
        <taxon>Pseudomonadota</taxon>
        <taxon>Gammaproteobacteria</taxon>
        <taxon>Enterobacterales</taxon>
        <taxon>Erwiniaceae</taxon>
        <taxon>Erwinia</taxon>
    </lineage>
</organism>
<sequence length="82" mass="9042">MKTTMTIAALTEQLLRFGPDTACVAHVWVADDFEDVAPELTPDEVLAALALADATLDADVSLSWYFLRDCADIILAEREETR</sequence>
<keyword evidence="2" id="KW-1185">Reference proteome</keyword>
<proteinExistence type="predicted"/>
<dbReference type="EMBL" id="JACYNN010000037">
    <property type="protein sequence ID" value="MBD8109198.1"/>
    <property type="molecule type" value="Genomic_DNA"/>
</dbReference>
<accession>A0ABR9A039</accession>
<protein>
    <submittedName>
        <fullName evidence="1">Uncharacterized protein</fullName>
    </submittedName>
</protein>
<dbReference type="Proteomes" id="UP000661012">
    <property type="component" value="Unassembled WGS sequence"/>
</dbReference>